<evidence type="ECO:0000256" key="4">
    <source>
        <dbReference type="ARBA" id="ARBA00023002"/>
    </source>
</evidence>
<dbReference type="Pfam" id="PF16653">
    <property type="entry name" value="Sacchrp_dh_C"/>
    <property type="match status" value="1"/>
</dbReference>
<dbReference type="SUPFAM" id="SSF55347">
    <property type="entry name" value="Glyceraldehyde-3-phosphate dehydrogenase-like, C-terminal domain"/>
    <property type="match status" value="1"/>
</dbReference>
<dbReference type="SUPFAM" id="SSF51735">
    <property type="entry name" value="NAD(P)-binding Rossmann-fold domains"/>
    <property type="match status" value="1"/>
</dbReference>
<organism evidence="9 10">
    <name type="scientific">Coptis chinensis</name>
    <dbReference type="NCBI Taxonomy" id="261450"/>
    <lineage>
        <taxon>Eukaryota</taxon>
        <taxon>Viridiplantae</taxon>
        <taxon>Streptophyta</taxon>
        <taxon>Embryophyta</taxon>
        <taxon>Tracheophyta</taxon>
        <taxon>Spermatophyta</taxon>
        <taxon>Magnoliopsida</taxon>
        <taxon>Ranunculales</taxon>
        <taxon>Ranunculaceae</taxon>
        <taxon>Coptidoideae</taxon>
        <taxon>Coptis</taxon>
    </lineage>
</organism>
<dbReference type="Gene3D" id="3.40.50.720">
    <property type="entry name" value="NAD(P)-binding Rossmann-like Domain"/>
    <property type="match status" value="3"/>
</dbReference>
<sequence length="928" mass="101822">MFGNGVIGILCESGNKWERRAPLTPSHCARLLHGGRGKAGVTRIIVQPSTKRIHHDSLYQDVGCHLSHDLSECGLILGIKHPKLEMILPERAYTFFSHTHKAQKESMPLLDKILDERASLYDYELIVGDHGKRLLAFGKFAGRAGLIDFLHGLGKRYLSLGYSTPFLSLGASYMYPSLASAKAAVIAVAEEIATLGLPSGICPLVFIFTGSGNVSQGAQEIFKLLPHSFVDPSRLPGLFEKDMVEPKDPTKKFDKADYYAHPEHYVPIFHERIAPYASVIVNCMYWEKRFPRLISTKQLQELMKKESRLVGISDITCDIGGSIEFVNQSTPIENPFFRYDYVTDSYHYDMEGKGVICLAVDILPTEFAKEASQHFGDILSQFIGNLASSKDISELPSHLVGADDSAVLDQIIDSLTSIANPSEDSEVFNTSTKKLSLRLGKASENVGENEDNLKIRPAVLILGAGRVCRPAAEFLASTGNKMSKTLLGDDVEEPKDIQVIVASLYLKDAEETIEGIPNATAIQLDITDEGSLSWYISQAEVVISLLPPSCHITIADTCIKLKKNLVTASYVDASMSKLDEKAKSAGVTILGEMGLDPGIDHMMAMNMINQAHVRGGKIRSFTSYCGGLPSPSAANNPLAYKFSWNPAGAIRAGRNPATYKSLGDIVHVDGDKLYDSASRFRIPDLPAFALECLPNRDSLVYGDLYGIASEASTIFRGTLRYEGFGEIMGSLATIGFFDAEVHPMLKEGNRPTFGAFLDELLKIKTKTVGDEKEMVETLISLEICKKRATAEKTVRTIKFLGLHDKIEIPVSCHSAFDVICLCMQEKLAYSDSEQDMVLLHHEVEVDFPDGRPTETHQATLLEFGRTENGKTTTAMALTVGIPAAIGALLLMENKIQTRGVLRPLEPEVYVPALDILEAYGVKLSEKVE</sequence>
<keyword evidence="3" id="KW-0521">NADP</keyword>
<reference evidence="9 10" key="1">
    <citation type="submission" date="2020-10" db="EMBL/GenBank/DDBJ databases">
        <title>The Coptis chinensis genome and diversification of protoberbering-type alkaloids.</title>
        <authorList>
            <person name="Wang B."/>
            <person name="Shu S."/>
            <person name="Song C."/>
            <person name="Liu Y."/>
        </authorList>
    </citation>
    <scope>NUCLEOTIDE SEQUENCE [LARGE SCALE GENOMIC DNA]</scope>
    <source>
        <strain evidence="9">HL-2020</strain>
        <tissue evidence="9">Leaf</tissue>
    </source>
</reference>
<dbReference type="OrthoDB" id="10059875at2759"/>
<dbReference type="CDD" id="cd12189">
    <property type="entry name" value="LKR_SDH_like"/>
    <property type="match status" value="1"/>
</dbReference>
<dbReference type="InterPro" id="IPR005097">
    <property type="entry name" value="Sacchrp_dh_NADP-bd"/>
</dbReference>
<dbReference type="InterPro" id="IPR007698">
    <property type="entry name" value="AlaDH/PNT_NAD(H)-bd"/>
</dbReference>
<dbReference type="Proteomes" id="UP000631114">
    <property type="component" value="Unassembled WGS sequence"/>
</dbReference>
<keyword evidence="5" id="KW-0511">Multifunctional enzyme</keyword>
<dbReference type="Gene3D" id="3.30.360.10">
    <property type="entry name" value="Dihydrodipicolinate Reductase, domain 2"/>
    <property type="match status" value="1"/>
</dbReference>
<evidence type="ECO:0000256" key="5">
    <source>
        <dbReference type="ARBA" id="ARBA00023268"/>
    </source>
</evidence>
<comment type="similarity">
    <text evidence="6">In the C-terminal section; belongs to the saccharopine dehydrogenase family.</text>
</comment>
<dbReference type="InterPro" id="IPR051168">
    <property type="entry name" value="AASS"/>
</dbReference>
<accession>A0A835GVB4</accession>
<keyword evidence="4" id="KW-0560">Oxidoreductase</keyword>
<dbReference type="UniPathway" id="UPA00868">
    <property type="reaction ID" value="UER00835"/>
</dbReference>
<comment type="pathway">
    <text evidence="1">Amino-acid degradation; L-lysine degradation via saccharopine pathway; glutaryl-CoA from L-lysine: step 1/6.</text>
</comment>
<gene>
    <name evidence="9" type="ORF">IFM89_039658</name>
</gene>
<protein>
    <recommendedName>
        <fullName evidence="11">Saccharopine dehydrogenase (NADP(+), L-lysine-forming)</fullName>
    </recommendedName>
</protein>
<dbReference type="AlphaFoldDB" id="A0A835GVB4"/>
<evidence type="ECO:0000259" key="8">
    <source>
        <dbReference type="SMART" id="SM01003"/>
    </source>
</evidence>
<dbReference type="Pfam" id="PF03435">
    <property type="entry name" value="Sacchrp_dh_NADP"/>
    <property type="match status" value="1"/>
</dbReference>
<evidence type="ECO:0000313" key="10">
    <source>
        <dbReference type="Proteomes" id="UP000631114"/>
    </source>
</evidence>
<feature type="domain" description="Alanine dehydrogenase/pyridine nucleotide transhydrogenase N-terminal" evidence="8">
    <location>
        <begin position="8"/>
        <end position="144"/>
    </location>
</feature>
<dbReference type="EMBL" id="JADFTS010000050">
    <property type="protein sequence ID" value="KAF9587115.1"/>
    <property type="molecule type" value="Genomic_DNA"/>
</dbReference>
<dbReference type="SMART" id="SM01003">
    <property type="entry name" value="AlaDh_PNT_N"/>
    <property type="match status" value="1"/>
</dbReference>
<evidence type="ECO:0000256" key="3">
    <source>
        <dbReference type="ARBA" id="ARBA00022857"/>
    </source>
</evidence>
<name>A0A835GVB4_9MAGN</name>
<dbReference type="GO" id="GO:0005737">
    <property type="term" value="C:cytoplasm"/>
    <property type="evidence" value="ECO:0007669"/>
    <property type="project" value="TreeGrafter"/>
</dbReference>
<dbReference type="GO" id="GO:0033512">
    <property type="term" value="P:L-lysine catabolic process to acetyl-CoA via saccharopine"/>
    <property type="evidence" value="ECO:0007669"/>
    <property type="project" value="UniProtKB-UniPathway"/>
</dbReference>
<dbReference type="GO" id="GO:0004753">
    <property type="term" value="F:saccharopine dehydrogenase activity"/>
    <property type="evidence" value="ECO:0007669"/>
    <property type="project" value="TreeGrafter"/>
</dbReference>
<evidence type="ECO:0000256" key="2">
    <source>
        <dbReference type="ARBA" id="ARBA00004720"/>
    </source>
</evidence>
<dbReference type="InterPro" id="IPR032095">
    <property type="entry name" value="Sacchrp_dh-like_C"/>
</dbReference>
<feature type="domain" description="Alanine dehydrogenase/pyridine nucleotide transhydrogenase NAD(H)-binding" evidence="7">
    <location>
        <begin position="184"/>
        <end position="359"/>
    </location>
</feature>
<evidence type="ECO:0008006" key="11">
    <source>
        <dbReference type="Google" id="ProtNLM"/>
    </source>
</evidence>
<dbReference type="FunFam" id="3.40.50.720:FF:000284">
    <property type="entry name" value="Lysine-ketoglutarate reductase/saccharopine dehydrogenase1"/>
    <property type="match status" value="1"/>
</dbReference>
<evidence type="ECO:0000313" key="9">
    <source>
        <dbReference type="EMBL" id="KAF9587115.1"/>
    </source>
</evidence>
<dbReference type="Gene3D" id="1.10.1870.10">
    <property type="entry name" value="Domain 3, Saccharopine reductase"/>
    <property type="match status" value="1"/>
</dbReference>
<dbReference type="FunFam" id="3.30.360.10:FF:000008">
    <property type="entry name" value="Alpha-aminoadipic semialdehyde synthase, mitochondrial"/>
    <property type="match status" value="1"/>
</dbReference>
<dbReference type="InterPro" id="IPR036291">
    <property type="entry name" value="NAD(P)-bd_dom_sf"/>
</dbReference>
<dbReference type="InterPro" id="IPR007886">
    <property type="entry name" value="AlaDH/PNT_N"/>
</dbReference>
<evidence type="ECO:0000256" key="6">
    <source>
        <dbReference type="ARBA" id="ARBA00025744"/>
    </source>
</evidence>
<comment type="pathway">
    <text evidence="2">Amino-acid degradation; L-lysine degradation via saccharopine pathway; glutaryl-CoA from L-lysine: step 2/6.</text>
</comment>
<dbReference type="PANTHER" id="PTHR11133:SF22">
    <property type="entry name" value="ALPHA-AMINOADIPIC SEMIALDEHYDE SYNTHASE, MITOCHONDRIAL"/>
    <property type="match status" value="1"/>
</dbReference>
<proteinExistence type="inferred from homology"/>
<dbReference type="SMART" id="SM01002">
    <property type="entry name" value="AlaDh_PNT_C"/>
    <property type="match status" value="1"/>
</dbReference>
<evidence type="ECO:0000256" key="1">
    <source>
        <dbReference type="ARBA" id="ARBA00004682"/>
    </source>
</evidence>
<dbReference type="SUPFAM" id="SSF52283">
    <property type="entry name" value="Formate/glycerate dehydrogenase catalytic domain-like"/>
    <property type="match status" value="1"/>
</dbReference>
<dbReference type="GO" id="GO:0019878">
    <property type="term" value="P:lysine biosynthetic process via aminoadipic acid"/>
    <property type="evidence" value="ECO:0007669"/>
    <property type="project" value="TreeGrafter"/>
</dbReference>
<keyword evidence="10" id="KW-1185">Reference proteome</keyword>
<evidence type="ECO:0000259" key="7">
    <source>
        <dbReference type="SMART" id="SM01002"/>
    </source>
</evidence>
<comment type="caution">
    <text evidence="9">The sequence shown here is derived from an EMBL/GenBank/DDBJ whole genome shotgun (WGS) entry which is preliminary data.</text>
</comment>
<dbReference type="Pfam" id="PF05222">
    <property type="entry name" value="AlaDh_PNT_N"/>
    <property type="match status" value="1"/>
</dbReference>
<dbReference type="PANTHER" id="PTHR11133">
    <property type="entry name" value="SACCHAROPINE DEHYDROGENASE"/>
    <property type="match status" value="1"/>
</dbReference>